<sequence>MQEPTRGPDSSQQAASHFHDISALIIGISSYKHAPLLYGAANDAKAVEKFVKDKLGAKGPITMLLNEQATRFNIIHSLKSLAGKKDKKPILIFYAGHGGESTPPSGWEAGGPGQKVQNIIAWDSKFSDVQEEGQHDVVLANSRDNDYPIPDQTLGFLIDDIAQTRGDNITVIFDCCHSGSGAREGTVGEIRRVNVTRRLPSNLDSDIWKSLGREGKIPNGFRHKGVRSHVLLSACNQEQVAKEGLFDSMFYGRFTHTLLEALEKNLPILSNVTYRGLIKEIQGLDTQDNKQDPQCEGFKQNYFLFSDKLDLNRPKFPVRMQDGEIIMDSGAMFVTPGSEFNIYNKDELSLSQMSAKPLGVLVAKEVLTGITIMAYSGETFPIAAGAVAVQVYMASQKLYVSVSQDLHEIVSQAIQGMDQSRHSATIEEHGQVIITAESDNVTFKFADKRFDLACMRIPVSRTVKDIRSALQSAAHFMWYLNQESPSEPELDGKVTMHVRRGIEVIPRKEYKGTGENLDSVDRVVDINVDDNGMYVVEIFNESEHDLHVHLFLFNPSTLEIELLHAPPSSSRDVYPLLTRHGSLVLGTGAAGGPPLRFELIGKAIQDVSFLKLYASTYSGNELLSVKQDPLNKIISDNSRKGGNGKSREGKRDMLMPSDNGASEPKSASVHISKKLYPTFISLASLSKIPGNMTTSMNTNMNNLQQNCSGGQGSGSRRGWVIEGRVIEEAEEIEEGKEIG</sequence>
<name>A0A0D0CTD4_9AGAR</name>
<evidence type="ECO:0000256" key="1">
    <source>
        <dbReference type="ARBA" id="ARBA00009005"/>
    </source>
</evidence>
<feature type="region of interest" description="Disordered" evidence="4">
    <location>
        <begin position="633"/>
        <end position="666"/>
    </location>
</feature>
<keyword evidence="3" id="KW-0645">Protease</keyword>
<dbReference type="EMBL" id="KN834766">
    <property type="protein sequence ID" value="KIK62677.1"/>
    <property type="molecule type" value="Genomic_DNA"/>
</dbReference>
<protein>
    <recommendedName>
        <fullName evidence="5">Peptidase C14 caspase domain-containing protein</fullName>
    </recommendedName>
</protein>
<evidence type="ECO:0000256" key="3">
    <source>
        <dbReference type="ARBA" id="ARBA00022807"/>
    </source>
</evidence>
<dbReference type="SUPFAM" id="SSF52129">
    <property type="entry name" value="Caspase-like"/>
    <property type="match status" value="1"/>
</dbReference>
<dbReference type="GO" id="GO:0005737">
    <property type="term" value="C:cytoplasm"/>
    <property type="evidence" value="ECO:0007669"/>
    <property type="project" value="TreeGrafter"/>
</dbReference>
<keyword evidence="3" id="KW-0378">Hydrolase</keyword>
<dbReference type="GO" id="GO:0006915">
    <property type="term" value="P:apoptotic process"/>
    <property type="evidence" value="ECO:0007669"/>
    <property type="project" value="UniProtKB-KW"/>
</dbReference>
<feature type="domain" description="Peptidase C14 caspase" evidence="5">
    <location>
        <begin position="23"/>
        <end position="268"/>
    </location>
</feature>
<gene>
    <name evidence="6" type="ORF">GYMLUDRAFT_242325</name>
</gene>
<organism evidence="6 7">
    <name type="scientific">Collybiopsis luxurians FD-317 M1</name>
    <dbReference type="NCBI Taxonomy" id="944289"/>
    <lineage>
        <taxon>Eukaryota</taxon>
        <taxon>Fungi</taxon>
        <taxon>Dikarya</taxon>
        <taxon>Basidiomycota</taxon>
        <taxon>Agaricomycotina</taxon>
        <taxon>Agaricomycetes</taxon>
        <taxon>Agaricomycetidae</taxon>
        <taxon>Agaricales</taxon>
        <taxon>Marasmiineae</taxon>
        <taxon>Omphalotaceae</taxon>
        <taxon>Collybiopsis</taxon>
        <taxon>Collybiopsis luxurians</taxon>
    </lineage>
</organism>
<comment type="similarity">
    <text evidence="1">Belongs to the peptidase C14B family.</text>
</comment>
<proteinExistence type="inferred from homology"/>
<evidence type="ECO:0000259" key="5">
    <source>
        <dbReference type="Pfam" id="PF00656"/>
    </source>
</evidence>
<dbReference type="Pfam" id="PF00656">
    <property type="entry name" value="Peptidase_C14"/>
    <property type="match status" value="1"/>
</dbReference>
<dbReference type="PANTHER" id="PTHR48104:SF30">
    <property type="entry name" value="METACASPASE-1"/>
    <property type="match status" value="1"/>
</dbReference>
<dbReference type="Proteomes" id="UP000053593">
    <property type="component" value="Unassembled WGS sequence"/>
</dbReference>
<evidence type="ECO:0000256" key="4">
    <source>
        <dbReference type="SAM" id="MobiDB-lite"/>
    </source>
</evidence>
<dbReference type="InterPro" id="IPR029030">
    <property type="entry name" value="Caspase-like_dom_sf"/>
</dbReference>
<dbReference type="InterPro" id="IPR011600">
    <property type="entry name" value="Pept_C14_caspase"/>
</dbReference>
<accession>A0A0D0CTD4</accession>
<dbReference type="InterPro" id="IPR050452">
    <property type="entry name" value="Metacaspase"/>
</dbReference>
<dbReference type="HOGENOM" id="CLU_011935_1_0_1"/>
<dbReference type="GO" id="GO:0006508">
    <property type="term" value="P:proteolysis"/>
    <property type="evidence" value="ECO:0007669"/>
    <property type="project" value="InterPro"/>
</dbReference>
<evidence type="ECO:0000256" key="2">
    <source>
        <dbReference type="ARBA" id="ARBA00022703"/>
    </source>
</evidence>
<evidence type="ECO:0000313" key="7">
    <source>
        <dbReference type="Proteomes" id="UP000053593"/>
    </source>
</evidence>
<keyword evidence="2" id="KW-0053">Apoptosis</keyword>
<reference evidence="6 7" key="1">
    <citation type="submission" date="2014-04" db="EMBL/GenBank/DDBJ databases">
        <title>Evolutionary Origins and Diversification of the Mycorrhizal Mutualists.</title>
        <authorList>
            <consortium name="DOE Joint Genome Institute"/>
            <consortium name="Mycorrhizal Genomics Consortium"/>
            <person name="Kohler A."/>
            <person name="Kuo A."/>
            <person name="Nagy L.G."/>
            <person name="Floudas D."/>
            <person name="Copeland A."/>
            <person name="Barry K.W."/>
            <person name="Cichocki N."/>
            <person name="Veneault-Fourrey C."/>
            <person name="LaButti K."/>
            <person name="Lindquist E.A."/>
            <person name="Lipzen A."/>
            <person name="Lundell T."/>
            <person name="Morin E."/>
            <person name="Murat C."/>
            <person name="Riley R."/>
            <person name="Ohm R."/>
            <person name="Sun H."/>
            <person name="Tunlid A."/>
            <person name="Henrissat B."/>
            <person name="Grigoriev I.V."/>
            <person name="Hibbett D.S."/>
            <person name="Martin F."/>
        </authorList>
    </citation>
    <scope>NUCLEOTIDE SEQUENCE [LARGE SCALE GENOMIC DNA]</scope>
    <source>
        <strain evidence="6 7">FD-317 M1</strain>
    </source>
</reference>
<dbReference type="Gene3D" id="3.40.50.1460">
    <property type="match status" value="1"/>
</dbReference>
<keyword evidence="3" id="KW-0788">Thiol protease</keyword>
<dbReference type="OrthoDB" id="3223806at2759"/>
<dbReference type="GO" id="GO:0004197">
    <property type="term" value="F:cysteine-type endopeptidase activity"/>
    <property type="evidence" value="ECO:0007669"/>
    <property type="project" value="InterPro"/>
</dbReference>
<dbReference type="AlphaFoldDB" id="A0A0D0CTD4"/>
<keyword evidence="7" id="KW-1185">Reference proteome</keyword>
<evidence type="ECO:0000313" key="6">
    <source>
        <dbReference type="EMBL" id="KIK62677.1"/>
    </source>
</evidence>
<dbReference type="PANTHER" id="PTHR48104">
    <property type="entry name" value="METACASPASE-4"/>
    <property type="match status" value="1"/>
</dbReference>